<dbReference type="InterPro" id="IPR000276">
    <property type="entry name" value="GPCR_Rhodpsn"/>
</dbReference>
<dbReference type="GO" id="GO:0016020">
    <property type="term" value="C:membrane"/>
    <property type="evidence" value="ECO:0007669"/>
    <property type="project" value="UniProtKB-SubCell"/>
</dbReference>
<feature type="transmembrane region" description="Helical" evidence="6">
    <location>
        <begin position="171"/>
        <end position="188"/>
    </location>
</feature>
<evidence type="ECO:0000313" key="9">
    <source>
        <dbReference type="Proteomes" id="UP001166674"/>
    </source>
</evidence>
<feature type="transmembrane region" description="Helical" evidence="6">
    <location>
        <begin position="265"/>
        <end position="288"/>
    </location>
</feature>
<feature type="transmembrane region" description="Helical" evidence="6">
    <location>
        <begin position="53"/>
        <end position="76"/>
    </location>
</feature>
<feature type="transmembrane region" description="Helical" evidence="6">
    <location>
        <begin position="300"/>
        <end position="324"/>
    </location>
</feature>
<dbReference type="CDD" id="cd00637">
    <property type="entry name" value="7tm_classA_rhodopsin-like"/>
    <property type="match status" value="1"/>
</dbReference>
<organism evidence="8 9">
    <name type="scientific">Sciurus carolinensis</name>
    <name type="common">Eastern gray squirrel</name>
    <dbReference type="NCBI Taxonomy" id="30640"/>
    <lineage>
        <taxon>Eukaryota</taxon>
        <taxon>Metazoa</taxon>
        <taxon>Chordata</taxon>
        <taxon>Craniata</taxon>
        <taxon>Vertebrata</taxon>
        <taxon>Euteleostomi</taxon>
        <taxon>Mammalia</taxon>
        <taxon>Eutheria</taxon>
        <taxon>Euarchontoglires</taxon>
        <taxon>Glires</taxon>
        <taxon>Rodentia</taxon>
        <taxon>Sciuromorpha</taxon>
        <taxon>Sciuridae</taxon>
        <taxon>Sciurinae</taxon>
        <taxon>Sciurini</taxon>
        <taxon>Sciurus</taxon>
    </lineage>
</organism>
<keyword evidence="9" id="KW-1185">Reference proteome</keyword>
<sequence>MGSNCPLEPCPLVTTNWSGPVQLFSQTLCTPQAASNTSQGLRDIRVPISGLRWLFLPSSLLTAATLALSPLMLVTILRNQRLRHQPHYLLLANILLSDLTYIFFHTLISSSSLGGWELGRIVCGILRDAVFASYTSTILSFVATVLHTYLAVTHPLRYLSFVSGRAARKTVALIWLVAFFFPTFLLWFSKQQDASLGKQGALCILPLGLDIEQSQGTLVTVTHTSILCILFLCTAFITYCFWRIYAEVRPSGICTQGYSRARGTLLIHMVLITLYVGTGVVFFLDIMLTKYHHIGPSTHAWLLAANSEVLTMLPRALLPYLYVIRYRQLLGVVRDHFSPRRHGDIFTIFQSCEVHNLAG</sequence>
<keyword evidence="4 6" id="KW-0472">Membrane</keyword>
<dbReference type="PANTHER" id="PTHR26451:SF928">
    <property type="entry name" value="G-PROTEIN COUPLED RECEPTOR 148-RELATED"/>
    <property type="match status" value="1"/>
</dbReference>
<proteinExistence type="predicted"/>
<dbReference type="PROSITE" id="PS50262">
    <property type="entry name" value="G_PROTEIN_RECEP_F1_2"/>
    <property type="match status" value="1"/>
</dbReference>
<evidence type="ECO:0000313" key="8">
    <source>
        <dbReference type="EMBL" id="MBZ3891727.1"/>
    </source>
</evidence>
<evidence type="ECO:0000256" key="4">
    <source>
        <dbReference type="ARBA" id="ARBA00023136"/>
    </source>
</evidence>
<reference evidence="8" key="1">
    <citation type="submission" date="2020-03" db="EMBL/GenBank/DDBJ databases">
        <title>Studies in the Genomics of Life Span.</title>
        <authorList>
            <person name="Glass D."/>
        </authorList>
    </citation>
    <scope>NUCLEOTIDE SEQUENCE</scope>
    <source>
        <strain evidence="8">SUZIE</strain>
        <tissue evidence="8">Muscle</tissue>
    </source>
</reference>
<evidence type="ECO:0000256" key="6">
    <source>
        <dbReference type="SAM" id="Phobius"/>
    </source>
</evidence>
<dbReference type="InterPro" id="IPR017452">
    <property type="entry name" value="GPCR_Rhodpsn_7TM"/>
</dbReference>
<dbReference type="GO" id="GO:0005549">
    <property type="term" value="F:odorant binding"/>
    <property type="evidence" value="ECO:0007669"/>
    <property type="project" value="TreeGrafter"/>
</dbReference>
<protein>
    <submittedName>
        <fullName evidence="8">G-protein coupled receptor 148</fullName>
    </submittedName>
</protein>
<feature type="domain" description="G-protein coupled receptors family 1 profile" evidence="7">
    <location>
        <begin position="68"/>
        <end position="322"/>
    </location>
</feature>
<feature type="transmembrane region" description="Helical" evidence="6">
    <location>
        <begin position="129"/>
        <end position="150"/>
    </location>
</feature>
<dbReference type="EMBL" id="JAATJV010452737">
    <property type="protein sequence ID" value="MBZ3891727.1"/>
    <property type="molecule type" value="Genomic_DNA"/>
</dbReference>
<dbReference type="GO" id="GO:0004930">
    <property type="term" value="F:G protein-coupled receptor activity"/>
    <property type="evidence" value="ECO:0007669"/>
    <property type="project" value="InterPro"/>
</dbReference>
<dbReference type="AlphaFoldDB" id="A0AA41NJX8"/>
<comment type="subcellular location">
    <subcellularLocation>
        <location evidence="1">Membrane</location>
        <topology evidence="1">Multi-pass membrane protein</topology>
    </subcellularLocation>
</comment>
<keyword evidence="5 8" id="KW-0675">Receptor</keyword>
<feature type="transmembrane region" description="Helical" evidence="6">
    <location>
        <begin position="88"/>
        <end position="109"/>
    </location>
</feature>
<name>A0AA41NJX8_SCICA</name>
<evidence type="ECO:0000256" key="2">
    <source>
        <dbReference type="ARBA" id="ARBA00022692"/>
    </source>
</evidence>
<dbReference type="Pfam" id="PF00001">
    <property type="entry name" value="7tm_1"/>
    <property type="match status" value="1"/>
</dbReference>
<dbReference type="Gene3D" id="1.20.1070.10">
    <property type="entry name" value="Rhodopsin 7-helix transmembrane proteins"/>
    <property type="match status" value="1"/>
</dbReference>
<feature type="transmembrane region" description="Helical" evidence="6">
    <location>
        <begin position="224"/>
        <end position="245"/>
    </location>
</feature>
<evidence type="ECO:0000259" key="7">
    <source>
        <dbReference type="PROSITE" id="PS50262"/>
    </source>
</evidence>
<dbReference type="Proteomes" id="UP001166674">
    <property type="component" value="Unassembled WGS sequence"/>
</dbReference>
<evidence type="ECO:0000256" key="3">
    <source>
        <dbReference type="ARBA" id="ARBA00022989"/>
    </source>
</evidence>
<evidence type="ECO:0000256" key="1">
    <source>
        <dbReference type="ARBA" id="ARBA00004141"/>
    </source>
</evidence>
<dbReference type="SUPFAM" id="SSF81321">
    <property type="entry name" value="Family A G protein-coupled receptor-like"/>
    <property type="match status" value="1"/>
</dbReference>
<keyword evidence="2 6" id="KW-0812">Transmembrane</keyword>
<dbReference type="InterPro" id="IPR052921">
    <property type="entry name" value="GPCR1_Superfamily_Member"/>
</dbReference>
<gene>
    <name evidence="8" type="ORF">SUZIE_214405</name>
</gene>
<keyword evidence="3 6" id="KW-1133">Transmembrane helix</keyword>
<dbReference type="PANTHER" id="PTHR26451">
    <property type="entry name" value="G_PROTEIN_RECEP_F1_2 DOMAIN-CONTAINING PROTEIN"/>
    <property type="match status" value="1"/>
</dbReference>
<dbReference type="GO" id="GO:0004984">
    <property type="term" value="F:olfactory receptor activity"/>
    <property type="evidence" value="ECO:0007669"/>
    <property type="project" value="TreeGrafter"/>
</dbReference>
<comment type="caution">
    <text evidence="8">The sequence shown here is derived from an EMBL/GenBank/DDBJ whole genome shotgun (WGS) entry which is preliminary data.</text>
</comment>
<evidence type="ECO:0000256" key="5">
    <source>
        <dbReference type="ARBA" id="ARBA00023170"/>
    </source>
</evidence>
<accession>A0AA41NJX8</accession>